<dbReference type="GO" id="GO:0016757">
    <property type="term" value="F:glycosyltransferase activity"/>
    <property type="evidence" value="ECO:0007669"/>
    <property type="project" value="InterPro"/>
</dbReference>
<dbReference type="InterPro" id="IPR028098">
    <property type="entry name" value="Glyco_trans_4-like_N"/>
</dbReference>
<dbReference type="SUPFAM" id="SSF53756">
    <property type="entry name" value="UDP-Glycosyltransferase/glycogen phosphorylase"/>
    <property type="match status" value="1"/>
</dbReference>
<dbReference type="EMBL" id="CP018153">
    <property type="protein sequence ID" value="APG59290.1"/>
    <property type="molecule type" value="Genomic_DNA"/>
</dbReference>
<feature type="domain" description="Glycosyl transferase family 1" evidence="1">
    <location>
        <begin position="192"/>
        <end position="358"/>
    </location>
</feature>
<evidence type="ECO:0000259" key="2">
    <source>
        <dbReference type="Pfam" id="PF13579"/>
    </source>
</evidence>
<dbReference type="InterPro" id="IPR050194">
    <property type="entry name" value="Glycosyltransferase_grp1"/>
</dbReference>
<dbReference type="KEGG" id="grl:LPB144_02180"/>
<keyword evidence="4" id="KW-1185">Reference proteome</keyword>
<evidence type="ECO:0000313" key="3">
    <source>
        <dbReference type="EMBL" id="APG59290.1"/>
    </source>
</evidence>
<dbReference type="RefSeq" id="WP_072551946.1">
    <property type="nucleotide sequence ID" value="NZ_CP018153.1"/>
</dbReference>
<dbReference type="Pfam" id="PF13579">
    <property type="entry name" value="Glyco_trans_4_4"/>
    <property type="match status" value="1"/>
</dbReference>
<feature type="domain" description="Glycosyltransferase subfamily 4-like N-terminal" evidence="2">
    <location>
        <begin position="29"/>
        <end position="166"/>
    </location>
</feature>
<name>A0A1L3J2F3_9FLAO</name>
<dbReference type="PANTHER" id="PTHR45947:SF3">
    <property type="entry name" value="SULFOQUINOVOSYL TRANSFERASE SQD2"/>
    <property type="match status" value="1"/>
</dbReference>
<dbReference type="CDD" id="cd03808">
    <property type="entry name" value="GT4_CapM-like"/>
    <property type="match status" value="1"/>
</dbReference>
<dbReference type="InterPro" id="IPR001296">
    <property type="entry name" value="Glyco_trans_1"/>
</dbReference>
<evidence type="ECO:0000259" key="1">
    <source>
        <dbReference type="Pfam" id="PF00534"/>
    </source>
</evidence>
<keyword evidence="3" id="KW-0808">Transferase</keyword>
<dbReference type="STRING" id="1913577.LPB144_02180"/>
<dbReference type="PANTHER" id="PTHR45947">
    <property type="entry name" value="SULFOQUINOVOSYL TRANSFERASE SQD2"/>
    <property type="match status" value="1"/>
</dbReference>
<dbReference type="Gene3D" id="3.40.50.2000">
    <property type="entry name" value="Glycogen Phosphorylase B"/>
    <property type="match status" value="2"/>
</dbReference>
<organism evidence="3 4">
    <name type="scientific">Christiangramia salexigens</name>
    <dbReference type="NCBI Taxonomy" id="1913577"/>
    <lineage>
        <taxon>Bacteria</taxon>
        <taxon>Pseudomonadati</taxon>
        <taxon>Bacteroidota</taxon>
        <taxon>Flavobacteriia</taxon>
        <taxon>Flavobacteriales</taxon>
        <taxon>Flavobacteriaceae</taxon>
        <taxon>Christiangramia</taxon>
    </lineage>
</organism>
<dbReference type="Pfam" id="PF00534">
    <property type="entry name" value="Glycos_transf_1"/>
    <property type="match status" value="1"/>
</dbReference>
<protein>
    <submittedName>
        <fullName evidence="3">Glycosyltransferase family 1 protein</fullName>
    </submittedName>
</protein>
<gene>
    <name evidence="3" type="ORF">LPB144_02180</name>
</gene>
<sequence>MEKLIRITTIPLSLEKLLEGQLTFMNDHYEVVAVSAEENRLEQYGRDNGVKTFWVDMTRAITPFKDLKALFKLTRYLRTEKPLIIHSHTPKAGIIGMLAGKIAGVPIRLHTVAGLPLLETSGSKRKILDWVEKFTYSLATRVYPNSFKLKDIILDLEYAEEEKLKVLGKGSSNGIDTRYFDPNKHSPEEKLQLKKKLGIPENDFTFIFVGRLVKEKGINELVHAFVKLQKIKSNISLLLVGPFEQELDPLSSEVVDMIKSHQKIYTTGYQKDVRPFFSISDVLTFPSYREGFPNVVMQANAMNLPAIVSDINGCNEIIAEGENGMIIPVKDEKALEETMTYFLNNPEFKTKLTQNARKLIQSKYERTQFWQILLKEYKDLEALHKHD</sequence>
<proteinExistence type="predicted"/>
<accession>A0A1L3J2F3</accession>
<dbReference type="Proteomes" id="UP000182510">
    <property type="component" value="Chromosome"/>
</dbReference>
<reference evidence="3 4" key="1">
    <citation type="submission" date="2016-11" db="EMBL/GenBank/DDBJ databases">
        <title>Gramella sp. LPB0144 isolated from marine environment.</title>
        <authorList>
            <person name="Kim E."/>
            <person name="Yi H."/>
        </authorList>
    </citation>
    <scope>NUCLEOTIDE SEQUENCE [LARGE SCALE GENOMIC DNA]</scope>
    <source>
        <strain evidence="3 4">LPB0144</strain>
    </source>
</reference>
<evidence type="ECO:0000313" key="4">
    <source>
        <dbReference type="Proteomes" id="UP000182510"/>
    </source>
</evidence>
<dbReference type="AlphaFoldDB" id="A0A1L3J2F3"/>
<dbReference type="OrthoDB" id="9790710at2"/>